<dbReference type="EMBL" id="CP001994">
    <property type="protein sequence ID" value="ADE36434.1"/>
    <property type="molecule type" value="Genomic_DNA"/>
</dbReference>
<gene>
    <name evidence="1" type="ordered locus">Mmah_0913</name>
</gene>
<accession>D5EB83</accession>
<evidence type="ECO:0000313" key="1">
    <source>
        <dbReference type="EMBL" id="ADE36434.1"/>
    </source>
</evidence>
<dbReference type="Proteomes" id="UP000001059">
    <property type="component" value="Chromosome"/>
</dbReference>
<protein>
    <submittedName>
        <fullName evidence="1">Uncharacterized protein</fullName>
    </submittedName>
</protein>
<dbReference type="AlphaFoldDB" id="D5EB83"/>
<dbReference type="KEGG" id="mmh:Mmah_0913"/>
<evidence type="ECO:0000313" key="2">
    <source>
        <dbReference type="Proteomes" id="UP000001059"/>
    </source>
</evidence>
<keyword evidence="2" id="KW-1185">Reference proteome</keyword>
<organism evidence="1 2">
    <name type="scientific">Methanohalophilus mahii (strain ATCC 35705 / DSM 5219 / SLP)</name>
    <dbReference type="NCBI Taxonomy" id="547558"/>
    <lineage>
        <taxon>Archaea</taxon>
        <taxon>Methanobacteriati</taxon>
        <taxon>Methanobacteriota</taxon>
        <taxon>Stenosarchaea group</taxon>
        <taxon>Methanomicrobia</taxon>
        <taxon>Methanosarcinales</taxon>
        <taxon>Methanosarcinaceae</taxon>
        <taxon>Methanohalophilus</taxon>
    </lineage>
</organism>
<name>D5EB83_METMS</name>
<reference evidence="1 2" key="1">
    <citation type="submission" date="2010-03" db="EMBL/GenBank/DDBJ databases">
        <title>The complete genome of Methanohalophilus mahii DSM 5219.</title>
        <authorList>
            <consortium name="US DOE Joint Genome Institute (JGI-PGF)"/>
            <person name="Lucas S."/>
            <person name="Copeland A."/>
            <person name="Lapidus A."/>
            <person name="Glavina del Rio T."/>
            <person name="Dalin E."/>
            <person name="Tice H."/>
            <person name="Bruce D."/>
            <person name="Goodwin L."/>
            <person name="Pitluck S."/>
            <person name="Kyrpides N."/>
            <person name="Mavromatis K."/>
            <person name="Ivanova N."/>
            <person name="Lykidis A."/>
            <person name="Saunders E."/>
            <person name="Brettin T."/>
            <person name="Detter J.C."/>
            <person name="Han C."/>
            <person name="Land M."/>
            <person name="Hauser L."/>
            <person name="Markowitz V."/>
            <person name="Cheng J.-F."/>
            <person name="Hugenholtz P."/>
            <person name="Woyke T."/>
            <person name="Wu D."/>
            <person name="Spring S."/>
            <person name="Schneider S."/>
            <person name="Schroeder M."/>
            <person name="Klenk H.-P."/>
            <person name="Eisen J.A."/>
        </authorList>
    </citation>
    <scope>NUCLEOTIDE SEQUENCE [LARGE SCALE GENOMIC DNA]</scope>
    <source>
        <strain evidence="2">ATCC 35705 / DSM 5219 / SLP</strain>
    </source>
</reference>
<proteinExistence type="predicted"/>
<sequence>MIVTIIVVTAIIVSSLSIIDIENKILKTLTFKNN</sequence>
<dbReference type="HOGENOM" id="CLU_3371357_0_0_2"/>